<evidence type="ECO:0000256" key="4">
    <source>
        <dbReference type="ARBA" id="ARBA00022692"/>
    </source>
</evidence>
<evidence type="ECO:0000256" key="8">
    <source>
        <dbReference type="SAM" id="Phobius"/>
    </source>
</evidence>
<dbReference type="Gene3D" id="3.30.420.270">
    <property type="match status" value="1"/>
</dbReference>
<keyword evidence="6 8" id="KW-0472">Membrane</keyword>
<dbReference type="Proteomes" id="UP000434580">
    <property type="component" value="Unassembled WGS sequence"/>
</dbReference>
<keyword evidence="5 8" id="KW-1133">Transmembrane helix</keyword>
<evidence type="ECO:0000313" key="11">
    <source>
        <dbReference type="Proteomes" id="UP000434580"/>
    </source>
</evidence>
<evidence type="ECO:0000256" key="2">
    <source>
        <dbReference type="ARBA" id="ARBA00005811"/>
    </source>
</evidence>
<keyword evidence="4 7" id="KW-0812">Transmembrane</keyword>
<feature type="transmembrane region" description="Helical" evidence="8">
    <location>
        <begin position="20"/>
        <end position="39"/>
    </location>
</feature>
<dbReference type="InterPro" id="IPR003400">
    <property type="entry name" value="ExbD"/>
</dbReference>
<dbReference type="EMBL" id="CACSIO010000023">
    <property type="protein sequence ID" value="CAA0114325.1"/>
    <property type="molecule type" value="Genomic_DNA"/>
</dbReference>
<dbReference type="GO" id="GO:0022857">
    <property type="term" value="F:transmembrane transporter activity"/>
    <property type="evidence" value="ECO:0007669"/>
    <property type="project" value="InterPro"/>
</dbReference>
<keyword evidence="3" id="KW-1003">Cell membrane</keyword>
<comment type="subcellular location">
    <subcellularLocation>
        <location evidence="1">Cell membrane</location>
        <topology evidence="1">Single-pass membrane protein</topology>
    </subcellularLocation>
    <subcellularLocation>
        <location evidence="7">Cell membrane</location>
        <topology evidence="7">Single-pass type II membrane protein</topology>
    </subcellularLocation>
</comment>
<comment type="similarity">
    <text evidence="2 7">Belongs to the ExbD/TolR family.</text>
</comment>
<dbReference type="PANTHER" id="PTHR30558">
    <property type="entry name" value="EXBD MEMBRANE COMPONENT OF PMF-DRIVEN MACROMOLECULE IMPORT SYSTEM"/>
    <property type="match status" value="1"/>
</dbReference>
<keyword evidence="12" id="KW-1185">Reference proteome</keyword>
<evidence type="ECO:0000256" key="5">
    <source>
        <dbReference type="ARBA" id="ARBA00022989"/>
    </source>
</evidence>
<dbReference type="GO" id="GO:0015031">
    <property type="term" value="P:protein transport"/>
    <property type="evidence" value="ECO:0007669"/>
    <property type="project" value="UniProtKB-KW"/>
</dbReference>
<evidence type="ECO:0000313" key="9">
    <source>
        <dbReference type="EMBL" id="CAA0085406.1"/>
    </source>
</evidence>
<evidence type="ECO:0000256" key="7">
    <source>
        <dbReference type="RuleBase" id="RU003879"/>
    </source>
</evidence>
<evidence type="ECO:0000313" key="12">
    <source>
        <dbReference type="Proteomes" id="UP000441399"/>
    </source>
</evidence>
<evidence type="ECO:0000256" key="6">
    <source>
        <dbReference type="ARBA" id="ARBA00023136"/>
    </source>
</evidence>
<evidence type="ECO:0000256" key="1">
    <source>
        <dbReference type="ARBA" id="ARBA00004162"/>
    </source>
</evidence>
<keyword evidence="7" id="KW-0813">Transport</keyword>
<name>A0A5S9NB32_9GAMM</name>
<proteinExistence type="inferred from homology"/>
<evidence type="ECO:0000256" key="3">
    <source>
        <dbReference type="ARBA" id="ARBA00022475"/>
    </source>
</evidence>
<evidence type="ECO:0008006" key="13">
    <source>
        <dbReference type="Google" id="ProtNLM"/>
    </source>
</evidence>
<dbReference type="Proteomes" id="UP000441399">
    <property type="component" value="Unassembled WGS sequence"/>
</dbReference>
<gene>
    <name evidence="9" type="ORF">DPBNPPHM_00868</name>
    <name evidence="10" type="ORF">OPDIPICF_01586</name>
</gene>
<dbReference type="OrthoDB" id="9793581at2"/>
<dbReference type="GO" id="GO:0005886">
    <property type="term" value="C:plasma membrane"/>
    <property type="evidence" value="ECO:0007669"/>
    <property type="project" value="UniProtKB-SubCell"/>
</dbReference>
<evidence type="ECO:0000313" key="10">
    <source>
        <dbReference type="EMBL" id="CAA0114325.1"/>
    </source>
</evidence>
<dbReference type="PANTHER" id="PTHR30558:SF13">
    <property type="entry name" value="BIOPOLYMER TRANSPORT PROTEIN EXBD2"/>
    <property type="match status" value="1"/>
</dbReference>
<sequence length="136" mass="15318">MSRLARHHLEEEENNIDLTPMLDVVFIMLIFFIVTASFIKESGLEITRPEASTAEPNPENKSIVFQVTPTNEIWLDGRRIDVRSVRANVERLHAQNPKATVVIQAAPAANTDTLTQISDQSREARVNDVSLVIKKQ</sequence>
<reference evidence="11 12" key="1">
    <citation type="submission" date="2019-11" db="EMBL/GenBank/DDBJ databases">
        <authorList>
            <person name="Holert J."/>
        </authorList>
    </citation>
    <scope>NUCLEOTIDE SEQUENCE [LARGE SCALE GENOMIC DNA]</scope>
    <source>
        <strain evidence="9">BC5_2</strain>
        <strain evidence="10">SB11_3</strain>
    </source>
</reference>
<dbReference type="EMBL" id="CACSII010000001">
    <property type="protein sequence ID" value="CAA0085406.1"/>
    <property type="molecule type" value="Genomic_DNA"/>
</dbReference>
<protein>
    <recommendedName>
        <fullName evidence="13">Biopolymer transport protein ExbD</fullName>
    </recommendedName>
</protein>
<organism evidence="9 11">
    <name type="scientific">BD1-7 clade bacterium</name>
    <dbReference type="NCBI Taxonomy" id="2029982"/>
    <lineage>
        <taxon>Bacteria</taxon>
        <taxon>Pseudomonadati</taxon>
        <taxon>Pseudomonadota</taxon>
        <taxon>Gammaproteobacteria</taxon>
        <taxon>Cellvibrionales</taxon>
        <taxon>Spongiibacteraceae</taxon>
        <taxon>BD1-7 clade</taxon>
    </lineage>
</organism>
<dbReference type="AlphaFoldDB" id="A0A5S9NB32"/>
<accession>A0A5S9NB32</accession>
<dbReference type="Pfam" id="PF02472">
    <property type="entry name" value="ExbD"/>
    <property type="match status" value="1"/>
</dbReference>
<keyword evidence="7" id="KW-0653">Protein transport</keyword>